<organism evidence="1 2">
    <name type="scientific">Romanomermis culicivorax</name>
    <name type="common">Nematode worm</name>
    <dbReference type="NCBI Taxonomy" id="13658"/>
    <lineage>
        <taxon>Eukaryota</taxon>
        <taxon>Metazoa</taxon>
        <taxon>Ecdysozoa</taxon>
        <taxon>Nematoda</taxon>
        <taxon>Enoplea</taxon>
        <taxon>Dorylaimia</taxon>
        <taxon>Mermithida</taxon>
        <taxon>Mermithoidea</taxon>
        <taxon>Mermithidae</taxon>
        <taxon>Romanomermis</taxon>
    </lineage>
</organism>
<dbReference type="WBParaSite" id="nRc.2.0.1.t20846-RA">
    <property type="protein sequence ID" value="nRc.2.0.1.t20846-RA"/>
    <property type="gene ID" value="nRc.2.0.1.g20846"/>
</dbReference>
<sequence length="298" mass="32669">AIVSDGSIQKPADTVVKHDKRTGNDIKSNVRETLSRCAFSRSSSPLTAVVILYAAAYSKVKSKDKPAVKMMMVDSTMFNFQPNNTKHATVVIMTPQMVTTLNKDNKNVLVARMATDKATKMDTTIETGVPYNHGRTGEQGETLHDDHVADVICIKSRGSGSVRSWLSGHSILVVEDRASSKICFKTKVLSAPIPTKSTTTMIALLTEDFLTIFGSENSGSVPYKKPAMDNPAETTPATLTRPVMVFSVWNRAKPVVPMKPMMIPMVPAMSPKKKRLEKTLSSNIGQRISLNRAFDRSH</sequence>
<name>A0A915J363_ROMCU</name>
<dbReference type="AlphaFoldDB" id="A0A915J363"/>
<proteinExistence type="predicted"/>
<reference evidence="2" key="1">
    <citation type="submission" date="2022-11" db="UniProtKB">
        <authorList>
            <consortium name="WormBaseParasite"/>
        </authorList>
    </citation>
    <scope>IDENTIFICATION</scope>
</reference>
<evidence type="ECO:0000313" key="1">
    <source>
        <dbReference type="Proteomes" id="UP000887565"/>
    </source>
</evidence>
<protein>
    <submittedName>
        <fullName evidence="2">Uncharacterized protein</fullName>
    </submittedName>
</protein>
<accession>A0A915J363</accession>
<keyword evidence="1" id="KW-1185">Reference proteome</keyword>
<dbReference type="Proteomes" id="UP000887565">
    <property type="component" value="Unplaced"/>
</dbReference>
<evidence type="ECO:0000313" key="2">
    <source>
        <dbReference type="WBParaSite" id="nRc.2.0.1.t20846-RA"/>
    </source>
</evidence>